<feature type="transmembrane region" description="Helical" evidence="12">
    <location>
        <begin position="330"/>
        <end position="351"/>
    </location>
</feature>
<protein>
    <recommendedName>
        <fullName evidence="11">Endo-1,3-beta-glucanase btgC</fullName>
    </recommendedName>
    <alternativeName>
        <fullName evidence="10">Laminarinase btgC</fullName>
    </alternativeName>
</protein>
<dbReference type="InterPro" id="IPR050732">
    <property type="entry name" value="Beta-glucan_modifiers"/>
</dbReference>
<gene>
    <name evidence="13" type="ORF">EDC64_11155</name>
</gene>
<evidence type="ECO:0000256" key="9">
    <source>
        <dbReference type="ARBA" id="ARBA00037649"/>
    </source>
</evidence>
<dbReference type="GO" id="GO:0005886">
    <property type="term" value="C:plasma membrane"/>
    <property type="evidence" value="ECO:0007669"/>
    <property type="project" value="UniProtKB-SubCell"/>
</dbReference>
<dbReference type="GO" id="GO:0071555">
    <property type="term" value="P:cell wall organization"/>
    <property type="evidence" value="ECO:0007669"/>
    <property type="project" value="UniProtKB-KW"/>
</dbReference>
<dbReference type="PANTHER" id="PTHR16631:SF17">
    <property type="entry name" value="GLUCAN ENDO-1,3-BETA-GLUCOSIDASE BTGC"/>
    <property type="match status" value="1"/>
</dbReference>
<keyword evidence="5" id="KW-0325">Glycoprotein</keyword>
<keyword evidence="12" id="KW-0812">Transmembrane</keyword>
<evidence type="ECO:0000256" key="4">
    <source>
        <dbReference type="ARBA" id="ARBA00023136"/>
    </source>
</evidence>
<keyword evidence="14" id="KW-1185">Reference proteome</keyword>
<evidence type="ECO:0000256" key="1">
    <source>
        <dbReference type="ARBA" id="ARBA00004236"/>
    </source>
</evidence>
<feature type="transmembrane region" description="Helical" evidence="12">
    <location>
        <begin position="438"/>
        <end position="459"/>
    </location>
</feature>
<evidence type="ECO:0000256" key="7">
    <source>
        <dbReference type="ARBA" id="ARBA00023316"/>
    </source>
</evidence>
<evidence type="ECO:0000256" key="6">
    <source>
        <dbReference type="ARBA" id="ARBA00023277"/>
    </source>
</evidence>
<dbReference type="GO" id="GO:0016787">
    <property type="term" value="F:hydrolase activity"/>
    <property type="evidence" value="ECO:0007669"/>
    <property type="project" value="UniProtKB-KW"/>
</dbReference>
<keyword evidence="3" id="KW-0378">Hydrolase</keyword>
<keyword evidence="7" id="KW-0961">Cell wall biogenesis/degradation</keyword>
<comment type="caution">
    <text evidence="13">The sequence shown here is derived from an EMBL/GenBank/DDBJ whole genome shotgun (WGS) entry which is preliminary data.</text>
</comment>
<keyword evidence="6" id="KW-0119">Carbohydrate metabolism</keyword>
<name>A0A4R3LQV3_9HYPH</name>
<evidence type="ECO:0000256" key="12">
    <source>
        <dbReference type="SAM" id="Phobius"/>
    </source>
</evidence>
<dbReference type="PANTHER" id="PTHR16631">
    <property type="entry name" value="GLUCAN 1,3-BETA-GLUCOSIDASE"/>
    <property type="match status" value="1"/>
</dbReference>
<evidence type="ECO:0000256" key="3">
    <source>
        <dbReference type="ARBA" id="ARBA00022801"/>
    </source>
</evidence>
<organism evidence="13 14">
    <name type="scientific">Aquabacter spiritensis</name>
    <dbReference type="NCBI Taxonomy" id="933073"/>
    <lineage>
        <taxon>Bacteria</taxon>
        <taxon>Pseudomonadati</taxon>
        <taxon>Pseudomonadota</taxon>
        <taxon>Alphaproteobacteria</taxon>
        <taxon>Hyphomicrobiales</taxon>
        <taxon>Xanthobacteraceae</taxon>
        <taxon>Aquabacter</taxon>
    </lineage>
</organism>
<dbReference type="AlphaFoldDB" id="A0A4R3LQV3"/>
<evidence type="ECO:0000256" key="5">
    <source>
        <dbReference type="ARBA" id="ARBA00023180"/>
    </source>
</evidence>
<proteinExistence type="predicted"/>
<evidence type="ECO:0000256" key="8">
    <source>
        <dbReference type="ARBA" id="ARBA00023326"/>
    </source>
</evidence>
<feature type="transmembrane region" description="Helical" evidence="12">
    <location>
        <begin position="12"/>
        <end position="31"/>
    </location>
</feature>
<dbReference type="EMBL" id="SMAI01000011">
    <property type="protein sequence ID" value="TCT02883.1"/>
    <property type="molecule type" value="Genomic_DNA"/>
</dbReference>
<feature type="transmembrane region" description="Helical" evidence="12">
    <location>
        <begin position="363"/>
        <end position="387"/>
    </location>
</feature>
<comment type="subcellular location">
    <subcellularLocation>
        <location evidence="1">Cell membrane</location>
    </subcellularLocation>
</comment>
<keyword evidence="8" id="KW-0624">Polysaccharide degradation</keyword>
<evidence type="ECO:0000256" key="10">
    <source>
        <dbReference type="ARBA" id="ARBA00042373"/>
    </source>
</evidence>
<comment type="function">
    <text evidence="9">Glucanases play a role in cell expansion during growth, in cell-cell fusion during mating, and in spore release during sporulation. This enzyme may be involved in beta-glucan degradation. Active on laminarin and lichenan.</text>
</comment>
<evidence type="ECO:0000313" key="13">
    <source>
        <dbReference type="EMBL" id="TCT02883.1"/>
    </source>
</evidence>
<keyword evidence="12" id="KW-1133">Transmembrane helix</keyword>
<dbReference type="GO" id="GO:0000272">
    <property type="term" value="P:polysaccharide catabolic process"/>
    <property type="evidence" value="ECO:0007669"/>
    <property type="project" value="UniProtKB-KW"/>
</dbReference>
<dbReference type="RefSeq" id="WP_245504747.1">
    <property type="nucleotide sequence ID" value="NZ_SMAI01000011.1"/>
</dbReference>
<dbReference type="InterPro" id="IPR017853">
    <property type="entry name" value="GH"/>
</dbReference>
<feature type="transmembrane region" description="Helical" evidence="12">
    <location>
        <begin position="523"/>
        <end position="545"/>
    </location>
</feature>
<dbReference type="Proteomes" id="UP000294664">
    <property type="component" value="Unassembled WGS sequence"/>
</dbReference>
<evidence type="ECO:0000313" key="14">
    <source>
        <dbReference type="Proteomes" id="UP000294664"/>
    </source>
</evidence>
<accession>A0A4R3LQV3</accession>
<evidence type="ECO:0000256" key="11">
    <source>
        <dbReference type="ARBA" id="ARBA00043078"/>
    </source>
</evidence>
<keyword evidence="2" id="KW-1003">Cell membrane</keyword>
<dbReference type="SUPFAM" id="SSF51445">
    <property type="entry name" value="(Trans)glycosidases"/>
    <property type="match status" value="1"/>
</dbReference>
<keyword evidence="4 12" id="KW-0472">Membrane</keyword>
<feature type="transmembrane region" description="Helical" evidence="12">
    <location>
        <begin position="399"/>
        <end position="417"/>
    </location>
</feature>
<sequence length="550" mass="58693">MPFALRSSGLLLPVGLFVSVAVLILAFWAWIGRPVEMPASPLGADGKLPCVSYAPFREGQSPLGDRVPIAESQIEEDMAQLAKLTQCVRTYSVELGLDKVAPLARKYGIKVLQGVWLGSNPEKNRAEIDAAVAVAQKYPDVISAMVVGNEVMLRGELSAAAIAAALRDVKARVGGIPVTYADVWEFWERAPALAGEVDFVTVHILPYWEDFPVPAEAAAAHIDRIRQHVAAQFPGKEILIGETGWPSAGRMREGALPAPSTQARVLSDVLRLAAEKGYRVNLIEAYDQPWKRRNEGTVGGHWGLIEAVSRAPKFAWGTPVSDHPYWPLQALTGIVLAGVAFAVAGAAARRLKERGEAPPKSGAWVCVSVLALTAGATLGGTITALPLESLGGVGWARNGAFLGLSLAVALVVPALLVRRTPLASVAVALDVRGWRLRPARIVAGSVLLVLGVLAVGEVALELIFDPRYKDFPLYPLTPVVVALGLLAVRTPPQADKAGFAERSAFCLLLVAAFYIPLNETLANWQALWFGLICLCLALTLLRVLAARAKG</sequence>
<dbReference type="Gene3D" id="3.20.20.80">
    <property type="entry name" value="Glycosidases"/>
    <property type="match status" value="1"/>
</dbReference>
<evidence type="ECO:0000256" key="2">
    <source>
        <dbReference type="ARBA" id="ARBA00022475"/>
    </source>
</evidence>
<reference evidence="13 14" key="1">
    <citation type="submission" date="2019-03" db="EMBL/GenBank/DDBJ databases">
        <title>Genomic Encyclopedia of Type Strains, Phase IV (KMG-IV): sequencing the most valuable type-strain genomes for metagenomic binning, comparative biology and taxonomic classification.</title>
        <authorList>
            <person name="Goeker M."/>
        </authorList>
    </citation>
    <scope>NUCLEOTIDE SEQUENCE [LARGE SCALE GENOMIC DNA]</scope>
    <source>
        <strain evidence="13 14">DSM 9035</strain>
    </source>
</reference>